<dbReference type="SUPFAM" id="SSF53850">
    <property type="entry name" value="Periplasmic binding protein-like II"/>
    <property type="match status" value="1"/>
</dbReference>
<comment type="caution">
    <text evidence="3">The sequence shown here is derived from an EMBL/GenBank/DDBJ whole genome shotgun (WGS) entry which is preliminary data.</text>
</comment>
<dbReference type="CDD" id="cd07012">
    <property type="entry name" value="PBP2_Bug_TTT"/>
    <property type="match status" value="1"/>
</dbReference>
<dbReference type="InterPro" id="IPR042100">
    <property type="entry name" value="Bug_dom1"/>
</dbReference>
<keyword evidence="4" id="KW-1185">Reference proteome</keyword>
<dbReference type="PANTHER" id="PTHR42928">
    <property type="entry name" value="TRICARBOXYLATE-BINDING PROTEIN"/>
    <property type="match status" value="1"/>
</dbReference>
<feature type="signal peptide" evidence="2">
    <location>
        <begin position="1"/>
        <end position="26"/>
    </location>
</feature>
<name>A0ABP4VFL3_9ACTN</name>
<dbReference type="Gene3D" id="3.40.190.10">
    <property type="entry name" value="Periplasmic binding protein-like II"/>
    <property type="match status" value="1"/>
</dbReference>
<dbReference type="Pfam" id="PF03401">
    <property type="entry name" value="TctC"/>
    <property type="match status" value="1"/>
</dbReference>
<evidence type="ECO:0000256" key="1">
    <source>
        <dbReference type="ARBA" id="ARBA00006987"/>
    </source>
</evidence>
<dbReference type="EMBL" id="BAAAME010000002">
    <property type="protein sequence ID" value="GAA1725303.1"/>
    <property type="molecule type" value="Genomic_DNA"/>
</dbReference>
<sequence length="333" mass="34558">MTASPTKRLRTLAGVAALALGLSACGGGNLGSDDSGENFPDGAINLTVGQDPGGSTDLIARALANPVSDDLGVEVPVLNRPGANGALAAKELASKSPNGQELMVMNLSLVAITSLTVPEDDAINLDDYTVITGISEDDYVLVSNADSGLNTVDDLKAAGALNYATTGTGTGSQLSSALLFQLAEIDGTAVPFDGGSPALTAVLGNQVDVASIQLGEAMPQIQAGTITPIVTFAADRNEFLDDVPTAVEEGYEVEVAQARAIVGPKDMSEDVVTQLRDAFTKAFETQAYQDFNEANLLRPQELDGDELAEAWNQSAETYRQLTEEYGIDLGSTK</sequence>
<evidence type="ECO:0000256" key="2">
    <source>
        <dbReference type="SAM" id="SignalP"/>
    </source>
</evidence>
<comment type="similarity">
    <text evidence="1">Belongs to the UPF0065 (bug) family.</text>
</comment>
<feature type="chain" id="PRO_5047515498" evidence="2">
    <location>
        <begin position="27"/>
        <end position="333"/>
    </location>
</feature>
<dbReference type="PIRSF" id="PIRSF017082">
    <property type="entry name" value="YflP"/>
    <property type="match status" value="1"/>
</dbReference>
<organism evidence="3 4">
    <name type="scientific">Aeromicrobium alkaliterrae</name>
    <dbReference type="NCBI Taxonomy" id="302168"/>
    <lineage>
        <taxon>Bacteria</taxon>
        <taxon>Bacillati</taxon>
        <taxon>Actinomycetota</taxon>
        <taxon>Actinomycetes</taxon>
        <taxon>Propionibacteriales</taxon>
        <taxon>Nocardioidaceae</taxon>
        <taxon>Aeromicrobium</taxon>
    </lineage>
</organism>
<evidence type="ECO:0000313" key="3">
    <source>
        <dbReference type="EMBL" id="GAA1725303.1"/>
    </source>
</evidence>
<reference evidence="4" key="1">
    <citation type="journal article" date="2019" name="Int. J. Syst. Evol. Microbiol.">
        <title>The Global Catalogue of Microorganisms (GCM) 10K type strain sequencing project: providing services to taxonomists for standard genome sequencing and annotation.</title>
        <authorList>
            <consortium name="The Broad Institute Genomics Platform"/>
            <consortium name="The Broad Institute Genome Sequencing Center for Infectious Disease"/>
            <person name="Wu L."/>
            <person name="Ma J."/>
        </authorList>
    </citation>
    <scope>NUCLEOTIDE SEQUENCE [LARGE SCALE GENOMIC DNA]</scope>
    <source>
        <strain evidence="4">JCM 13518</strain>
    </source>
</reference>
<protein>
    <submittedName>
        <fullName evidence="3">Tripartite tricarboxylate transporter substrate binding protein</fullName>
    </submittedName>
</protein>
<dbReference type="RefSeq" id="WP_344196911.1">
    <property type="nucleotide sequence ID" value="NZ_BAAAME010000002.1"/>
</dbReference>
<dbReference type="Proteomes" id="UP001501057">
    <property type="component" value="Unassembled WGS sequence"/>
</dbReference>
<dbReference type="PROSITE" id="PS51257">
    <property type="entry name" value="PROKAR_LIPOPROTEIN"/>
    <property type="match status" value="1"/>
</dbReference>
<dbReference type="Gene3D" id="3.40.190.150">
    <property type="entry name" value="Bordetella uptake gene, domain 1"/>
    <property type="match status" value="1"/>
</dbReference>
<accession>A0ABP4VFL3</accession>
<gene>
    <name evidence="3" type="ORF">GCM10009710_02610</name>
</gene>
<proteinExistence type="inferred from homology"/>
<keyword evidence="2" id="KW-0732">Signal</keyword>
<evidence type="ECO:0000313" key="4">
    <source>
        <dbReference type="Proteomes" id="UP001501057"/>
    </source>
</evidence>
<dbReference type="PANTHER" id="PTHR42928:SF5">
    <property type="entry name" value="BLR1237 PROTEIN"/>
    <property type="match status" value="1"/>
</dbReference>
<dbReference type="InterPro" id="IPR005064">
    <property type="entry name" value="BUG"/>
</dbReference>